<dbReference type="RefSeq" id="WP_171198670.1">
    <property type="nucleotide sequence ID" value="NZ_JABEND010000002.1"/>
</dbReference>
<reference evidence="2 3" key="1">
    <citation type="submission" date="2020-05" db="EMBL/GenBank/DDBJ databases">
        <title>Nakamurella sp. DB0629 isolated from air conditioner.</title>
        <authorList>
            <person name="Kim D.H."/>
            <person name="Kim D.-U."/>
        </authorList>
    </citation>
    <scope>NUCLEOTIDE SEQUENCE [LARGE SCALE GENOMIC DNA]</scope>
    <source>
        <strain evidence="2 3">DB0629</strain>
    </source>
</reference>
<evidence type="ECO:0000313" key="3">
    <source>
        <dbReference type="Proteomes" id="UP000562984"/>
    </source>
</evidence>
<proteinExistence type="predicted"/>
<sequence>MYLLIALAVTVVVIALAWRGLDGARPGESSGSEARNPQPPTPPRPKPRTVAPDDDPEFLREIDRKIRGGEDINGSGGAGASA</sequence>
<evidence type="ECO:0000313" key="2">
    <source>
        <dbReference type="EMBL" id="NNG35032.1"/>
    </source>
</evidence>
<evidence type="ECO:0000256" key="1">
    <source>
        <dbReference type="SAM" id="MobiDB-lite"/>
    </source>
</evidence>
<accession>A0A849ADT1</accession>
<organism evidence="2 3">
    <name type="scientific">Nakamurella aerolata</name>
    <dbReference type="NCBI Taxonomy" id="1656892"/>
    <lineage>
        <taxon>Bacteria</taxon>
        <taxon>Bacillati</taxon>
        <taxon>Actinomycetota</taxon>
        <taxon>Actinomycetes</taxon>
        <taxon>Nakamurellales</taxon>
        <taxon>Nakamurellaceae</taxon>
        <taxon>Nakamurella</taxon>
    </lineage>
</organism>
<protein>
    <submittedName>
        <fullName evidence="2">Uncharacterized protein</fullName>
    </submittedName>
</protein>
<feature type="region of interest" description="Disordered" evidence="1">
    <location>
        <begin position="23"/>
        <end position="57"/>
    </location>
</feature>
<comment type="caution">
    <text evidence="2">The sequence shown here is derived from an EMBL/GenBank/DDBJ whole genome shotgun (WGS) entry which is preliminary data.</text>
</comment>
<dbReference type="EMBL" id="JABEND010000002">
    <property type="protein sequence ID" value="NNG35032.1"/>
    <property type="molecule type" value="Genomic_DNA"/>
</dbReference>
<keyword evidence="3" id="KW-1185">Reference proteome</keyword>
<name>A0A849ADT1_9ACTN</name>
<dbReference type="Proteomes" id="UP000562984">
    <property type="component" value="Unassembled WGS sequence"/>
</dbReference>
<gene>
    <name evidence="2" type="ORF">HKD39_04755</name>
</gene>
<dbReference type="AlphaFoldDB" id="A0A849ADT1"/>